<evidence type="ECO:0000256" key="2">
    <source>
        <dbReference type="ARBA" id="ARBA00022448"/>
    </source>
</evidence>
<dbReference type="Proteomes" id="UP000619244">
    <property type="component" value="Unassembled WGS sequence"/>
</dbReference>
<dbReference type="AlphaFoldDB" id="A0A918NRM6"/>
<comment type="caution">
    <text evidence="8">The sequence shown here is derived from an EMBL/GenBank/DDBJ whole genome shotgun (WGS) entry which is preliminary data.</text>
</comment>
<reference evidence="8" key="1">
    <citation type="journal article" date="2014" name="Int. J. Syst. Evol. Microbiol.">
        <title>Complete genome sequence of Corynebacterium casei LMG S-19264T (=DSM 44701T), isolated from a smear-ripened cheese.</title>
        <authorList>
            <consortium name="US DOE Joint Genome Institute (JGI-PGF)"/>
            <person name="Walter F."/>
            <person name="Albersmeier A."/>
            <person name="Kalinowski J."/>
            <person name="Ruckert C."/>
        </authorList>
    </citation>
    <scope>NUCLEOTIDE SEQUENCE</scope>
    <source>
        <strain evidence="8">JCM 4790</strain>
    </source>
</reference>
<keyword evidence="2" id="KW-0813">Transport</keyword>
<comment type="subcellular location">
    <subcellularLocation>
        <location evidence="1">Membrane</location>
        <topology evidence="1">Single-pass membrane protein</topology>
    </subcellularLocation>
</comment>
<evidence type="ECO:0000313" key="9">
    <source>
        <dbReference type="Proteomes" id="UP000619244"/>
    </source>
</evidence>
<evidence type="ECO:0000256" key="6">
    <source>
        <dbReference type="ARBA" id="ARBA00023010"/>
    </source>
</evidence>
<evidence type="ECO:0000313" key="8">
    <source>
        <dbReference type="EMBL" id="GGX90542.1"/>
    </source>
</evidence>
<keyword evidence="5" id="KW-1133">Transmembrane helix</keyword>
<keyword evidence="6" id="KW-0811">Translocation</keyword>
<dbReference type="GO" id="GO:0015031">
    <property type="term" value="P:protein transport"/>
    <property type="evidence" value="ECO:0007669"/>
    <property type="project" value="UniProtKB-KW"/>
</dbReference>
<evidence type="ECO:0000256" key="3">
    <source>
        <dbReference type="ARBA" id="ARBA00022692"/>
    </source>
</evidence>
<evidence type="ECO:0000256" key="1">
    <source>
        <dbReference type="ARBA" id="ARBA00004167"/>
    </source>
</evidence>
<proteinExistence type="predicted"/>
<evidence type="ECO:0000256" key="5">
    <source>
        <dbReference type="ARBA" id="ARBA00022989"/>
    </source>
</evidence>
<keyword evidence="9" id="KW-1185">Reference proteome</keyword>
<name>A0A918NRM6_9ACTN</name>
<keyword evidence="4" id="KW-0653">Protein transport</keyword>
<dbReference type="InterPro" id="IPR003369">
    <property type="entry name" value="TatA/B/E"/>
</dbReference>
<dbReference type="Gene3D" id="1.20.5.3310">
    <property type="match status" value="1"/>
</dbReference>
<dbReference type="Pfam" id="PF02416">
    <property type="entry name" value="TatA_B_E"/>
    <property type="match status" value="1"/>
</dbReference>
<sequence length="76" mass="7950">MFGLSELALILVVVAVVLAVKRLPELTRSAGKAARILKSEARAMKEQDAAPAAAAPADRVVVQGTVVDRDTPSPRS</sequence>
<organism evidence="8 9">
    <name type="scientific">Streptomyces minutiscleroticus</name>
    <dbReference type="NCBI Taxonomy" id="68238"/>
    <lineage>
        <taxon>Bacteria</taxon>
        <taxon>Bacillati</taxon>
        <taxon>Actinomycetota</taxon>
        <taxon>Actinomycetes</taxon>
        <taxon>Kitasatosporales</taxon>
        <taxon>Streptomycetaceae</taxon>
        <taxon>Streptomyces</taxon>
    </lineage>
</organism>
<dbReference type="GO" id="GO:0016020">
    <property type="term" value="C:membrane"/>
    <property type="evidence" value="ECO:0007669"/>
    <property type="project" value="UniProtKB-ARBA"/>
</dbReference>
<evidence type="ECO:0000256" key="4">
    <source>
        <dbReference type="ARBA" id="ARBA00022927"/>
    </source>
</evidence>
<keyword evidence="3" id="KW-0812">Transmembrane</keyword>
<reference evidence="8" key="2">
    <citation type="submission" date="2020-09" db="EMBL/GenBank/DDBJ databases">
        <authorList>
            <person name="Sun Q."/>
            <person name="Ohkuma M."/>
        </authorList>
    </citation>
    <scope>NUCLEOTIDE SEQUENCE</scope>
    <source>
        <strain evidence="8">JCM 4790</strain>
    </source>
</reference>
<keyword evidence="7" id="KW-0472">Membrane</keyword>
<dbReference type="RefSeq" id="WP_190192607.1">
    <property type="nucleotide sequence ID" value="NZ_BMVU01000028.1"/>
</dbReference>
<evidence type="ECO:0000256" key="7">
    <source>
        <dbReference type="ARBA" id="ARBA00023136"/>
    </source>
</evidence>
<dbReference type="EMBL" id="BMVU01000028">
    <property type="protein sequence ID" value="GGX90542.1"/>
    <property type="molecule type" value="Genomic_DNA"/>
</dbReference>
<gene>
    <name evidence="8" type="ORF">GCM10010358_50670</name>
</gene>
<protein>
    <submittedName>
        <fullName evidence="8">Translocase</fullName>
    </submittedName>
</protein>
<accession>A0A918NRM6</accession>